<reference evidence="8 9" key="1">
    <citation type="submission" date="2017-10" db="EMBL/GenBank/DDBJ databases">
        <title>Sequencing the genomes of 1000 actinobacteria strains.</title>
        <authorList>
            <person name="Klenk H.-P."/>
        </authorList>
    </citation>
    <scope>NUCLEOTIDE SEQUENCE [LARGE SCALE GENOMIC DNA]</scope>
    <source>
        <strain evidence="8 9">DSM 21863</strain>
    </source>
</reference>
<dbReference type="PANTHER" id="PTHR30250:SF11">
    <property type="entry name" value="O-ANTIGEN TRANSPORTER-RELATED"/>
    <property type="match status" value="1"/>
</dbReference>
<evidence type="ECO:0000256" key="7">
    <source>
        <dbReference type="SAM" id="Phobius"/>
    </source>
</evidence>
<feature type="transmembrane region" description="Helical" evidence="7">
    <location>
        <begin position="410"/>
        <end position="430"/>
    </location>
</feature>
<accession>A0A2A9F134</accession>
<proteinExistence type="predicted"/>
<keyword evidence="5 7" id="KW-0472">Membrane</keyword>
<evidence type="ECO:0000256" key="6">
    <source>
        <dbReference type="SAM" id="MobiDB-lite"/>
    </source>
</evidence>
<feature type="transmembrane region" description="Helical" evidence="7">
    <location>
        <begin position="352"/>
        <end position="372"/>
    </location>
</feature>
<dbReference type="EMBL" id="PDJJ01000001">
    <property type="protein sequence ID" value="PFG44210.1"/>
    <property type="molecule type" value="Genomic_DNA"/>
</dbReference>
<evidence type="ECO:0000313" key="8">
    <source>
        <dbReference type="EMBL" id="PFG44210.1"/>
    </source>
</evidence>
<evidence type="ECO:0000256" key="4">
    <source>
        <dbReference type="ARBA" id="ARBA00022989"/>
    </source>
</evidence>
<dbReference type="Pfam" id="PF01943">
    <property type="entry name" value="Polysacc_synt"/>
    <property type="match status" value="1"/>
</dbReference>
<evidence type="ECO:0000313" key="9">
    <source>
        <dbReference type="Proteomes" id="UP000224130"/>
    </source>
</evidence>
<feature type="transmembrane region" description="Helical" evidence="7">
    <location>
        <begin position="473"/>
        <end position="491"/>
    </location>
</feature>
<keyword evidence="9" id="KW-1185">Reference proteome</keyword>
<dbReference type="AlphaFoldDB" id="A0A2A9F134"/>
<organism evidence="8 9">
    <name type="scientific">Isoptericola jiangsuensis</name>
    <dbReference type="NCBI Taxonomy" id="548579"/>
    <lineage>
        <taxon>Bacteria</taxon>
        <taxon>Bacillati</taxon>
        <taxon>Actinomycetota</taxon>
        <taxon>Actinomycetes</taxon>
        <taxon>Micrococcales</taxon>
        <taxon>Promicromonosporaceae</taxon>
        <taxon>Isoptericola</taxon>
    </lineage>
</organism>
<dbReference type="GO" id="GO:0005886">
    <property type="term" value="C:plasma membrane"/>
    <property type="evidence" value="ECO:0007669"/>
    <property type="project" value="UniProtKB-SubCell"/>
</dbReference>
<feature type="transmembrane region" description="Helical" evidence="7">
    <location>
        <begin position="198"/>
        <end position="216"/>
    </location>
</feature>
<feature type="transmembrane region" description="Helical" evidence="7">
    <location>
        <begin position="34"/>
        <end position="56"/>
    </location>
</feature>
<feature type="region of interest" description="Disordered" evidence="6">
    <location>
        <begin position="1"/>
        <end position="23"/>
    </location>
</feature>
<keyword evidence="4 7" id="KW-1133">Transmembrane helix</keyword>
<dbReference type="RefSeq" id="WP_098464447.1">
    <property type="nucleotide sequence ID" value="NZ_PDJJ01000001.1"/>
</dbReference>
<dbReference type="Proteomes" id="UP000224130">
    <property type="component" value="Unassembled WGS sequence"/>
</dbReference>
<gene>
    <name evidence="8" type="ORF">ATJ88_2929</name>
</gene>
<evidence type="ECO:0000256" key="2">
    <source>
        <dbReference type="ARBA" id="ARBA00022475"/>
    </source>
</evidence>
<dbReference type="OrthoDB" id="4855121at2"/>
<evidence type="ECO:0000256" key="3">
    <source>
        <dbReference type="ARBA" id="ARBA00022692"/>
    </source>
</evidence>
<comment type="caution">
    <text evidence="8">The sequence shown here is derived from an EMBL/GenBank/DDBJ whole genome shotgun (WGS) entry which is preliminary data.</text>
</comment>
<evidence type="ECO:0000256" key="5">
    <source>
        <dbReference type="ARBA" id="ARBA00023136"/>
    </source>
</evidence>
<keyword evidence="3 7" id="KW-0812">Transmembrane</keyword>
<feature type="transmembrane region" description="Helical" evidence="7">
    <location>
        <begin position="323"/>
        <end position="346"/>
    </location>
</feature>
<dbReference type="InterPro" id="IPR002797">
    <property type="entry name" value="Polysacc_synth"/>
</dbReference>
<feature type="transmembrane region" description="Helical" evidence="7">
    <location>
        <begin position="384"/>
        <end position="404"/>
    </location>
</feature>
<keyword evidence="2" id="KW-1003">Cell membrane</keyword>
<feature type="transmembrane region" description="Helical" evidence="7">
    <location>
        <begin position="174"/>
        <end position="192"/>
    </location>
</feature>
<feature type="transmembrane region" description="Helical" evidence="7">
    <location>
        <begin position="115"/>
        <end position="133"/>
    </location>
</feature>
<evidence type="ECO:0000256" key="1">
    <source>
        <dbReference type="ARBA" id="ARBA00004651"/>
    </source>
</evidence>
<dbReference type="InterPro" id="IPR050833">
    <property type="entry name" value="Poly_Biosynth_Transport"/>
</dbReference>
<comment type="subcellular location">
    <subcellularLocation>
        <location evidence="1">Cell membrane</location>
        <topology evidence="1">Multi-pass membrane protein</topology>
    </subcellularLocation>
</comment>
<feature type="transmembrane region" description="Helical" evidence="7">
    <location>
        <begin position="68"/>
        <end position="94"/>
    </location>
</feature>
<dbReference type="PANTHER" id="PTHR30250">
    <property type="entry name" value="PST FAMILY PREDICTED COLANIC ACID TRANSPORTER"/>
    <property type="match status" value="1"/>
</dbReference>
<feature type="transmembrane region" description="Helical" evidence="7">
    <location>
        <begin position="139"/>
        <end position="162"/>
    </location>
</feature>
<protein>
    <submittedName>
        <fullName evidence="8">O-antigen/teichoic acid export membrane protein</fullName>
    </submittedName>
</protein>
<sequence length="528" mass="55317">MSTEKPTTEPVGTDEATTPATMSRGELQDKAIRGAMWTLLHVAVSLPLAFVVNIVIARVLGVVDYGRLAYLSTVLIIVAMTIDLGVGTGVVQFGSKAHAAGRFDEVKRILQAAQGYKMLVGIPAISVVVLLLVDVDPVLMAIALVFGVVVPCTFNGAGDALAIESKTAQNAQTAMVVNLFAQAMVVIAATTAGTADAIWAVRLVAGGIGALAYLYFVDRPYRRALLRPRLRRFPAGFWKFALPAGAAGLVEAFVSSRSEVLVLTWMDAAEAAGVFALAFGLSIHLFAPAQSLLGPLVPAISGLREVDVEAVGRALARTLRASATATAAVVAAASPAFAMLVPVLYGEEFADVPPVLIVLSVSGGLLVMAGPLKAFIMARLKGTWLLWMNLATLVVNVGLIVVLLPYLGVWAAVLGNLCGAVVLFTCLLVLEVRALQQVTRMIVAAVAPYLLGAAVSVVTWWSVSWLGWSPVPSAVLAGIVGLVLYVGLLWLTRTGLTTADVDAVGRSVPARLRRVAEPVLRLMAAARG</sequence>
<name>A0A2A9F134_9MICO</name>
<feature type="transmembrane region" description="Helical" evidence="7">
    <location>
        <begin position="442"/>
        <end position="461"/>
    </location>
</feature>